<keyword evidence="5" id="KW-0804">Transcription</keyword>
<dbReference type="GO" id="GO:0006357">
    <property type="term" value="P:regulation of transcription by RNA polymerase II"/>
    <property type="evidence" value="ECO:0007669"/>
    <property type="project" value="TreeGrafter"/>
</dbReference>
<evidence type="ECO:0000256" key="6">
    <source>
        <dbReference type="ARBA" id="ARBA00023242"/>
    </source>
</evidence>
<dbReference type="OrthoDB" id="5595141at2759"/>
<dbReference type="Pfam" id="PF07904">
    <property type="entry name" value="Eaf7"/>
    <property type="match status" value="1"/>
</dbReference>
<keyword evidence="6" id="KW-0539">Nucleus</keyword>
<feature type="compositionally biased region" description="Polar residues" evidence="7">
    <location>
        <begin position="204"/>
        <end position="218"/>
    </location>
</feature>
<dbReference type="GO" id="GO:0006325">
    <property type="term" value="P:chromatin organization"/>
    <property type="evidence" value="ECO:0007669"/>
    <property type="project" value="UniProtKB-KW"/>
</dbReference>
<dbReference type="InParanoid" id="A0A1W4WL65"/>
<dbReference type="GeneID" id="108733986"/>
<dbReference type="AlphaFoldDB" id="A0A1W4WL65"/>
<feature type="region of interest" description="Disordered" evidence="7">
    <location>
        <begin position="93"/>
        <end position="225"/>
    </location>
</feature>
<evidence type="ECO:0000256" key="3">
    <source>
        <dbReference type="ARBA" id="ARBA00022853"/>
    </source>
</evidence>
<dbReference type="PANTHER" id="PTHR13581">
    <property type="entry name" value="MRG-BINDING PROTEIN"/>
    <property type="match status" value="1"/>
</dbReference>
<protein>
    <submittedName>
        <fullName evidence="9">MRG/MORF4L-binding protein</fullName>
    </submittedName>
</protein>
<keyword evidence="3" id="KW-0156">Chromatin regulator</keyword>
<evidence type="ECO:0000256" key="5">
    <source>
        <dbReference type="ARBA" id="ARBA00023163"/>
    </source>
</evidence>
<dbReference type="FunCoup" id="A0A1W4WL65">
    <property type="interactions" value="722"/>
</dbReference>
<evidence type="ECO:0000256" key="2">
    <source>
        <dbReference type="ARBA" id="ARBA00007117"/>
    </source>
</evidence>
<feature type="compositionally biased region" description="Basic and acidic residues" evidence="7">
    <location>
        <begin position="172"/>
        <end position="189"/>
    </location>
</feature>
<dbReference type="STRING" id="224129.A0A1W4WL65"/>
<dbReference type="GO" id="GO:0005634">
    <property type="term" value="C:nucleus"/>
    <property type="evidence" value="ECO:0007669"/>
    <property type="project" value="UniProtKB-SubCell"/>
</dbReference>
<gene>
    <name evidence="9" type="primary">LOC108733986</name>
</gene>
<dbReference type="PANTHER" id="PTHR13581:SF5">
    <property type="entry name" value="MRG_MORF4L-BINDING PROTEIN"/>
    <property type="match status" value="1"/>
</dbReference>
<organism evidence="8 9">
    <name type="scientific">Agrilus planipennis</name>
    <name type="common">Emerald ash borer</name>
    <name type="synonym">Agrilus marcopoli</name>
    <dbReference type="NCBI Taxonomy" id="224129"/>
    <lineage>
        <taxon>Eukaryota</taxon>
        <taxon>Metazoa</taxon>
        <taxon>Ecdysozoa</taxon>
        <taxon>Arthropoda</taxon>
        <taxon>Hexapoda</taxon>
        <taxon>Insecta</taxon>
        <taxon>Pterygota</taxon>
        <taxon>Neoptera</taxon>
        <taxon>Endopterygota</taxon>
        <taxon>Coleoptera</taxon>
        <taxon>Polyphaga</taxon>
        <taxon>Elateriformia</taxon>
        <taxon>Buprestoidea</taxon>
        <taxon>Buprestidae</taxon>
        <taxon>Agrilinae</taxon>
        <taxon>Agrilus</taxon>
    </lineage>
</organism>
<sequence length="225" mass="25586">MEDFEWNVSNEIHLLEAMVGHKPVGINKHFQMAVIWEKLTTNLNRDIPSEKIWSHLDVLYNLEALDDMEIVPFPNNEVDFYLPDAEYGVLKAKKEEKSEERKSLQKGRETPKMIKETKRDDKTGGKVFKEAQRRDSRDSGKDFKTAFSGKKEIKKDVDKSKSVKSRSSLSTHSRDEGKSYKSKADDTPRTAKRPTRGSLKPDDSGSSGKASPINTTPGGTKRRRT</sequence>
<comment type="similarity">
    <text evidence="2">Belongs to the EAF7 family.</text>
</comment>
<accession>A0A1W4WL65</accession>
<dbReference type="RefSeq" id="XP_018320858.1">
    <property type="nucleotide sequence ID" value="XM_018465356.2"/>
</dbReference>
<name>A0A1W4WL65_AGRPL</name>
<dbReference type="KEGG" id="apln:108733986"/>
<dbReference type="GO" id="GO:0035267">
    <property type="term" value="C:NuA4 histone acetyltransferase complex"/>
    <property type="evidence" value="ECO:0007669"/>
    <property type="project" value="TreeGrafter"/>
</dbReference>
<keyword evidence="8" id="KW-1185">Reference proteome</keyword>
<evidence type="ECO:0000313" key="8">
    <source>
        <dbReference type="Proteomes" id="UP000192223"/>
    </source>
</evidence>
<proteinExistence type="inferred from homology"/>
<evidence type="ECO:0000256" key="4">
    <source>
        <dbReference type="ARBA" id="ARBA00023015"/>
    </source>
</evidence>
<evidence type="ECO:0000256" key="1">
    <source>
        <dbReference type="ARBA" id="ARBA00004123"/>
    </source>
</evidence>
<evidence type="ECO:0000256" key="7">
    <source>
        <dbReference type="SAM" id="MobiDB-lite"/>
    </source>
</evidence>
<reference evidence="9" key="1">
    <citation type="submission" date="2025-08" db="UniProtKB">
        <authorList>
            <consortium name="RefSeq"/>
        </authorList>
    </citation>
    <scope>IDENTIFICATION</scope>
    <source>
        <tissue evidence="9">Entire body</tissue>
    </source>
</reference>
<keyword evidence="4" id="KW-0805">Transcription regulation</keyword>
<feature type="compositionally biased region" description="Basic and acidic residues" evidence="7">
    <location>
        <begin position="93"/>
        <end position="161"/>
    </location>
</feature>
<comment type="subcellular location">
    <subcellularLocation>
        <location evidence="1">Nucleus</location>
    </subcellularLocation>
</comment>
<dbReference type="InterPro" id="IPR012423">
    <property type="entry name" value="Eaf7/MRGBP"/>
</dbReference>
<evidence type="ECO:0000313" key="9">
    <source>
        <dbReference type="RefSeq" id="XP_018320858.1"/>
    </source>
</evidence>
<dbReference type="Proteomes" id="UP000192223">
    <property type="component" value="Unplaced"/>
</dbReference>
<dbReference type="CTD" id="55257"/>